<dbReference type="PROSITE" id="PS51294">
    <property type="entry name" value="HTH_MYB"/>
    <property type="match status" value="1"/>
</dbReference>
<dbReference type="SUPFAM" id="SSF54236">
    <property type="entry name" value="Ubiquitin-like"/>
    <property type="match status" value="1"/>
</dbReference>
<dbReference type="InterPro" id="IPR001005">
    <property type="entry name" value="SANT/Myb"/>
</dbReference>
<evidence type="ECO:0000313" key="8">
    <source>
        <dbReference type="EMBL" id="KAF7154231.1"/>
    </source>
</evidence>
<evidence type="ECO:0000256" key="1">
    <source>
        <dbReference type="ARBA" id="ARBA00004123"/>
    </source>
</evidence>
<reference evidence="8" key="1">
    <citation type="submission" date="2019-11" db="EMBL/GenBank/DDBJ databases">
        <authorList>
            <person name="Liu Y."/>
            <person name="Hou J."/>
            <person name="Li T.-Q."/>
            <person name="Guan C.-H."/>
            <person name="Wu X."/>
            <person name="Wu H.-Z."/>
            <person name="Ling F."/>
            <person name="Zhang R."/>
            <person name="Shi X.-G."/>
            <person name="Ren J.-P."/>
            <person name="Chen E.-F."/>
            <person name="Sun J.-M."/>
        </authorList>
    </citation>
    <scope>NUCLEOTIDE SEQUENCE</scope>
    <source>
        <strain evidence="8">Adult_tree_wgs_1</strain>
        <tissue evidence="8">Leaves</tissue>
    </source>
</reference>
<proteinExistence type="predicted"/>
<organism evidence="8 9">
    <name type="scientific">Rhododendron simsii</name>
    <name type="common">Sims's rhododendron</name>
    <dbReference type="NCBI Taxonomy" id="118357"/>
    <lineage>
        <taxon>Eukaryota</taxon>
        <taxon>Viridiplantae</taxon>
        <taxon>Streptophyta</taxon>
        <taxon>Embryophyta</taxon>
        <taxon>Tracheophyta</taxon>
        <taxon>Spermatophyta</taxon>
        <taxon>Magnoliopsida</taxon>
        <taxon>eudicotyledons</taxon>
        <taxon>Gunneridae</taxon>
        <taxon>Pentapetalae</taxon>
        <taxon>asterids</taxon>
        <taxon>Ericales</taxon>
        <taxon>Ericaceae</taxon>
        <taxon>Ericoideae</taxon>
        <taxon>Rhodoreae</taxon>
        <taxon>Rhododendron</taxon>
    </lineage>
</organism>
<sequence length="683" mass="75897">MVLQKRLDYGFDGYQVPPIPQATRSDRRRCSFKRKVADNQMCAFDLLATVAGKLLLEEESSPSSSDRLTEKELSPTLQVSIKKEQQDEDKILRVEPCGGLESMITSDCSVNVAKSKFQVGSFENKVELASSGYQESFDCTVVDKFKKKMNIELQNTGNISNSAKVDICSLDDLTLRDRKHPALVSVESSMTLPLGTDHFSCGSFPAIREDVKLVIRDDDENSSGCTHPSSTTTKSYRAPSCVGNRRLRNGFASKYWKVTPKLKREEKHFNADSEVKPVYHNRKFCYKYQRSQRDYPIKKRKLYYDHSSVPNPDRGISCKGITSFPGKKFSCDASASSATMCGGLFPSLPFLLMGFCIFSRGLVLVLSLGSSPNLIILTPHAASGKPVCLPGQYGTFQSEDSHVKLRIKSFKVPELFIEIPESATVGSLKRTVMEAVTKILGGGLRVGVLLQGKKLRDDNKTLLQTGISDDNKLDALGFSLEPSGSLAPPLLHHEDSPSPLTCDSPQPLTRCWSYRYSPTPIAVLDPPSLNLESFVESDHDSAPSPPDMSIDKNLTDSRALVVVPAMNVGASAVVPARKSKRSEAAQRRIRRPFSVSEVEALVQAVEKLGTGRWRDVKLRAFDNAKHRTYVDLKDKWKTLVHTARISPQQRRGEPVPQELLDRVLNAHAHWAKQQAKPETCRFL</sequence>
<evidence type="ECO:0000256" key="4">
    <source>
        <dbReference type="SAM" id="MobiDB-lite"/>
    </source>
</evidence>
<feature type="region of interest" description="Disordered" evidence="4">
    <location>
        <begin position="218"/>
        <end position="239"/>
    </location>
</feature>
<dbReference type="InterPro" id="IPR017930">
    <property type="entry name" value="Myb_dom"/>
</dbReference>
<evidence type="ECO:0000259" key="7">
    <source>
        <dbReference type="PROSITE" id="PS51294"/>
    </source>
</evidence>
<feature type="domain" description="HTH myb-type" evidence="7">
    <location>
        <begin position="585"/>
        <end position="644"/>
    </location>
</feature>
<dbReference type="InterPro" id="IPR031105">
    <property type="entry name" value="TRP_plant"/>
</dbReference>
<keyword evidence="9" id="KW-1185">Reference proteome</keyword>
<dbReference type="OrthoDB" id="2020981at2759"/>
<feature type="domain" description="Ubiquitin-like" evidence="5">
    <location>
        <begin position="403"/>
        <end position="473"/>
    </location>
</feature>
<evidence type="ECO:0000256" key="2">
    <source>
        <dbReference type="ARBA" id="ARBA00023125"/>
    </source>
</evidence>
<dbReference type="InterPro" id="IPR057625">
    <property type="entry name" value="TPR1-6-like_ubiquitin"/>
</dbReference>
<dbReference type="GO" id="GO:0042162">
    <property type="term" value="F:telomeric DNA binding"/>
    <property type="evidence" value="ECO:0007669"/>
    <property type="project" value="UniProtKB-ARBA"/>
</dbReference>
<protein>
    <submittedName>
        <fullName evidence="8">Uncharacterized protein</fullName>
    </submittedName>
</protein>
<dbReference type="PROSITE" id="PS50090">
    <property type="entry name" value="MYB_LIKE"/>
    <property type="match status" value="1"/>
</dbReference>
<comment type="subcellular location">
    <subcellularLocation>
        <location evidence="1">Nucleus</location>
    </subcellularLocation>
</comment>
<dbReference type="PANTHER" id="PTHR21717">
    <property type="entry name" value="TELOMERIC REPEAT BINDING PROTEIN"/>
    <property type="match status" value="1"/>
</dbReference>
<dbReference type="EMBL" id="WJXA01000001">
    <property type="protein sequence ID" value="KAF7154231.1"/>
    <property type="molecule type" value="Genomic_DNA"/>
</dbReference>
<dbReference type="InterPro" id="IPR000626">
    <property type="entry name" value="Ubiquitin-like_dom"/>
</dbReference>
<dbReference type="Gene3D" id="1.10.246.220">
    <property type="match status" value="1"/>
</dbReference>
<evidence type="ECO:0000259" key="6">
    <source>
        <dbReference type="PROSITE" id="PS50090"/>
    </source>
</evidence>
<dbReference type="Pfam" id="PF23603">
    <property type="entry name" value="Ubiquitin_TPR1"/>
    <property type="match status" value="1"/>
</dbReference>
<keyword evidence="3" id="KW-0539">Nucleus</keyword>
<dbReference type="Pfam" id="PF00249">
    <property type="entry name" value="Myb_DNA-binding"/>
    <property type="match status" value="1"/>
</dbReference>
<dbReference type="PROSITE" id="PS50053">
    <property type="entry name" value="UBIQUITIN_2"/>
    <property type="match status" value="1"/>
</dbReference>
<dbReference type="InterPro" id="IPR009057">
    <property type="entry name" value="Homeodomain-like_sf"/>
</dbReference>
<name>A0A834HGR8_RHOSS</name>
<dbReference type="SUPFAM" id="SSF46689">
    <property type="entry name" value="Homeodomain-like"/>
    <property type="match status" value="1"/>
</dbReference>
<dbReference type="AlphaFoldDB" id="A0A834HGR8"/>
<accession>A0A834HGR8</accession>
<feature type="domain" description="Myb-like" evidence="6">
    <location>
        <begin position="585"/>
        <end position="640"/>
    </location>
</feature>
<evidence type="ECO:0000313" key="9">
    <source>
        <dbReference type="Proteomes" id="UP000626092"/>
    </source>
</evidence>
<dbReference type="CDD" id="cd17039">
    <property type="entry name" value="Ubl_ubiquitin_like"/>
    <property type="match status" value="1"/>
</dbReference>
<comment type="caution">
    <text evidence="8">The sequence shown here is derived from an EMBL/GenBank/DDBJ whole genome shotgun (WGS) entry which is preliminary data.</text>
</comment>
<feature type="compositionally biased region" description="Polar residues" evidence="4">
    <location>
        <begin position="222"/>
        <end position="235"/>
    </location>
</feature>
<gene>
    <name evidence="8" type="ORF">RHSIM_Rhsim01G0229600</name>
</gene>
<dbReference type="Proteomes" id="UP000626092">
    <property type="component" value="Unassembled WGS sequence"/>
</dbReference>
<keyword evidence="2" id="KW-0238">DNA-binding</keyword>
<dbReference type="InterPro" id="IPR029071">
    <property type="entry name" value="Ubiquitin-like_domsf"/>
</dbReference>
<dbReference type="GO" id="GO:0005634">
    <property type="term" value="C:nucleus"/>
    <property type="evidence" value="ECO:0007669"/>
    <property type="project" value="UniProtKB-SubCell"/>
</dbReference>
<evidence type="ECO:0000259" key="5">
    <source>
        <dbReference type="PROSITE" id="PS50053"/>
    </source>
</evidence>
<dbReference type="CDD" id="cd11660">
    <property type="entry name" value="SANT_TRF"/>
    <property type="match status" value="1"/>
</dbReference>
<evidence type="ECO:0000256" key="3">
    <source>
        <dbReference type="ARBA" id="ARBA00023242"/>
    </source>
</evidence>
<dbReference type="SMART" id="SM00717">
    <property type="entry name" value="SANT"/>
    <property type="match status" value="1"/>
</dbReference>
<dbReference type="PANTHER" id="PTHR21717:SF70">
    <property type="entry name" value="TELOMERE REPEAT-BINDING PROTEIN 2-RELATED"/>
    <property type="match status" value="1"/>
</dbReference>